<feature type="non-terminal residue" evidence="3">
    <location>
        <position position="261"/>
    </location>
</feature>
<accession>A0A381XX77</accession>
<dbReference type="PROSITE" id="PS50206">
    <property type="entry name" value="RHODANESE_3"/>
    <property type="match status" value="2"/>
</dbReference>
<keyword evidence="1" id="KW-0677">Repeat</keyword>
<dbReference type="PANTHER" id="PTHR43855">
    <property type="entry name" value="THIOSULFATE SULFURTRANSFERASE"/>
    <property type="match status" value="1"/>
</dbReference>
<proteinExistence type="predicted"/>
<dbReference type="InterPro" id="IPR036873">
    <property type="entry name" value="Rhodanese-like_dom_sf"/>
</dbReference>
<reference evidence="3" key="1">
    <citation type="submission" date="2018-05" db="EMBL/GenBank/DDBJ databases">
        <authorList>
            <person name="Lanie J.A."/>
            <person name="Ng W.-L."/>
            <person name="Kazmierczak K.M."/>
            <person name="Andrzejewski T.M."/>
            <person name="Davidsen T.M."/>
            <person name="Wayne K.J."/>
            <person name="Tettelin H."/>
            <person name="Glass J.I."/>
            <person name="Rusch D."/>
            <person name="Podicherti R."/>
            <person name="Tsui H.-C.T."/>
            <person name="Winkler M.E."/>
        </authorList>
    </citation>
    <scope>NUCLEOTIDE SEQUENCE</scope>
</reference>
<feature type="domain" description="Rhodanese" evidence="2">
    <location>
        <begin position="20"/>
        <end position="128"/>
    </location>
</feature>
<dbReference type="CDD" id="cd01448">
    <property type="entry name" value="TST_Repeat_1"/>
    <property type="match status" value="1"/>
</dbReference>
<evidence type="ECO:0000256" key="1">
    <source>
        <dbReference type="ARBA" id="ARBA00022737"/>
    </source>
</evidence>
<protein>
    <recommendedName>
        <fullName evidence="2">Rhodanese domain-containing protein</fullName>
    </recommendedName>
</protein>
<sequence>MPDESMSILIEPKTLHSRLSDPDLRIVDLCESSDFRDQLVPGSMHVDYSEIVDGTKPATGQVPSDERLKRLVNRLGLHDELHIVAYDDEGGAHASRLVWTLYLLGHRSASVLNGGIHAWLHEGCPVTRAGTAATPNKPTHFVLDDRVLATQEYILSRLGAPDLALLDARTREEYQGSRVLAKRGGHIPGAVHLNWLDTIDSKCQLRLKMDDELMAMLSQRGIAPDQEIVVYCQTHHRSAHSWMMLRHLGYSRVRGYAGSWS</sequence>
<evidence type="ECO:0000313" key="3">
    <source>
        <dbReference type="EMBL" id="SVA69374.1"/>
    </source>
</evidence>
<gene>
    <name evidence="3" type="ORF">METZ01_LOCUS122228</name>
</gene>
<dbReference type="InterPro" id="IPR051126">
    <property type="entry name" value="Thiosulfate_sulfurtransferase"/>
</dbReference>
<dbReference type="Gene3D" id="3.40.250.10">
    <property type="entry name" value="Rhodanese-like domain"/>
    <property type="match status" value="2"/>
</dbReference>
<dbReference type="Pfam" id="PF00581">
    <property type="entry name" value="Rhodanese"/>
    <property type="match status" value="2"/>
</dbReference>
<evidence type="ECO:0000259" key="2">
    <source>
        <dbReference type="PROSITE" id="PS50206"/>
    </source>
</evidence>
<name>A0A381XX77_9ZZZZ</name>
<organism evidence="3">
    <name type="scientific">marine metagenome</name>
    <dbReference type="NCBI Taxonomy" id="408172"/>
    <lineage>
        <taxon>unclassified sequences</taxon>
        <taxon>metagenomes</taxon>
        <taxon>ecological metagenomes</taxon>
    </lineage>
</organism>
<dbReference type="SUPFAM" id="SSF52821">
    <property type="entry name" value="Rhodanese/Cell cycle control phosphatase"/>
    <property type="match status" value="2"/>
</dbReference>
<dbReference type="PANTHER" id="PTHR43855:SF1">
    <property type="entry name" value="THIOSULFATE SULFURTRANSFERASE"/>
    <property type="match status" value="1"/>
</dbReference>
<dbReference type="CDD" id="cd01449">
    <property type="entry name" value="TST_Repeat_2"/>
    <property type="match status" value="1"/>
</dbReference>
<feature type="domain" description="Rhodanese" evidence="2">
    <location>
        <begin position="159"/>
        <end position="260"/>
    </location>
</feature>
<dbReference type="EMBL" id="UINC01016710">
    <property type="protein sequence ID" value="SVA69374.1"/>
    <property type="molecule type" value="Genomic_DNA"/>
</dbReference>
<dbReference type="SMART" id="SM00450">
    <property type="entry name" value="RHOD"/>
    <property type="match status" value="2"/>
</dbReference>
<dbReference type="InterPro" id="IPR001763">
    <property type="entry name" value="Rhodanese-like_dom"/>
</dbReference>
<dbReference type="AlphaFoldDB" id="A0A381XX77"/>